<sequence>MSFFPNFYHGDTDTRDDLKLEHDRYHVYLNGKFVGDKVLLGESESIFDLNNYLKRQGFNDFISDLEGDHFLIESKNSDSYTQIKRDLEGHLSIR</sequence>
<keyword evidence="2" id="KW-1185">Reference proteome</keyword>
<comment type="caution">
    <text evidence="1">The sequence shown here is derived from an EMBL/GenBank/DDBJ whole genome shotgun (WGS) entry which is preliminary data.</text>
</comment>
<name>A0A4R8GM50_9FIRM</name>
<dbReference type="AlphaFoldDB" id="A0A4R8GM50"/>
<evidence type="ECO:0000313" key="1">
    <source>
        <dbReference type="EMBL" id="TDX46766.1"/>
    </source>
</evidence>
<dbReference type="Proteomes" id="UP000295832">
    <property type="component" value="Unassembled WGS sequence"/>
</dbReference>
<dbReference type="RefSeq" id="WP_134118609.1">
    <property type="nucleotide sequence ID" value="NZ_SOEG01000037.1"/>
</dbReference>
<organism evidence="1 2">
    <name type="scientific">Orenia marismortui</name>
    <dbReference type="NCBI Taxonomy" id="46469"/>
    <lineage>
        <taxon>Bacteria</taxon>
        <taxon>Bacillati</taxon>
        <taxon>Bacillota</taxon>
        <taxon>Clostridia</taxon>
        <taxon>Halanaerobiales</taxon>
        <taxon>Halobacteroidaceae</taxon>
        <taxon>Orenia</taxon>
    </lineage>
</organism>
<accession>A0A4R8GM50</accession>
<gene>
    <name evidence="1" type="ORF">C7959_13724</name>
</gene>
<reference evidence="1 2" key="1">
    <citation type="submission" date="2019-03" db="EMBL/GenBank/DDBJ databases">
        <title>Subsurface microbial communities from deep shales in Ohio and West Virginia, USA.</title>
        <authorList>
            <person name="Wrighton K."/>
        </authorList>
    </citation>
    <scope>NUCLEOTIDE SEQUENCE [LARGE SCALE GENOMIC DNA]</scope>
    <source>
        <strain evidence="1 2">MSL 6dP</strain>
    </source>
</reference>
<dbReference type="EMBL" id="SOEG01000037">
    <property type="protein sequence ID" value="TDX46766.1"/>
    <property type="molecule type" value="Genomic_DNA"/>
</dbReference>
<proteinExistence type="predicted"/>
<protein>
    <submittedName>
        <fullName evidence="1">Uncharacterized protein</fullName>
    </submittedName>
</protein>
<evidence type="ECO:0000313" key="2">
    <source>
        <dbReference type="Proteomes" id="UP000295832"/>
    </source>
</evidence>